<dbReference type="VEuPathDB" id="FungiDB:EYZ11_011773"/>
<evidence type="ECO:0000313" key="4">
    <source>
        <dbReference type="EMBL" id="KAA8651818.1"/>
    </source>
</evidence>
<organism evidence="4 5">
    <name type="scientific">Aspergillus tanneri</name>
    <dbReference type="NCBI Taxonomy" id="1220188"/>
    <lineage>
        <taxon>Eukaryota</taxon>
        <taxon>Fungi</taxon>
        <taxon>Dikarya</taxon>
        <taxon>Ascomycota</taxon>
        <taxon>Pezizomycotina</taxon>
        <taxon>Eurotiomycetes</taxon>
        <taxon>Eurotiomycetidae</taxon>
        <taxon>Eurotiales</taxon>
        <taxon>Aspergillaceae</taxon>
        <taxon>Aspergillus</taxon>
        <taxon>Aspergillus subgen. Circumdati</taxon>
    </lineage>
</organism>
<dbReference type="InterPro" id="IPR051731">
    <property type="entry name" value="DENND11/AVL9_GEFs"/>
</dbReference>
<evidence type="ECO:0000256" key="2">
    <source>
        <dbReference type="SAM" id="MobiDB-lite"/>
    </source>
</evidence>
<dbReference type="PANTHER" id="PTHR31017">
    <property type="entry name" value="LATE SECRETORY PATHWAY PROTEIN AVL9-RELATED"/>
    <property type="match status" value="1"/>
</dbReference>
<evidence type="ECO:0000313" key="5">
    <source>
        <dbReference type="Proteomes" id="UP000324241"/>
    </source>
</evidence>
<dbReference type="EMBL" id="QUQM01000002">
    <property type="protein sequence ID" value="KAA8651818.1"/>
    <property type="molecule type" value="Genomic_DNA"/>
</dbReference>
<dbReference type="InterPro" id="IPR043153">
    <property type="entry name" value="DENN_C"/>
</dbReference>
<protein>
    <submittedName>
        <fullName evidence="4">Late secretory pathway protein avl9</fullName>
    </submittedName>
</protein>
<dbReference type="InterPro" id="IPR037516">
    <property type="entry name" value="Tripartite_DENN"/>
</dbReference>
<evidence type="ECO:0000259" key="3">
    <source>
        <dbReference type="PROSITE" id="PS50211"/>
    </source>
</evidence>
<feature type="compositionally biased region" description="Low complexity" evidence="2">
    <location>
        <begin position="623"/>
        <end position="646"/>
    </location>
</feature>
<dbReference type="AlphaFoldDB" id="A0A5M9MY83"/>
<evidence type="ECO:0000256" key="1">
    <source>
        <dbReference type="ARBA" id="ARBA00038178"/>
    </source>
</evidence>
<feature type="region of interest" description="Disordered" evidence="2">
    <location>
        <begin position="614"/>
        <end position="806"/>
    </location>
</feature>
<dbReference type="InterPro" id="IPR018307">
    <property type="entry name" value="ABL9/DENND6_dom"/>
</dbReference>
<feature type="compositionally biased region" description="Basic and acidic residues" evidence="2">
    <location>
        <begin position="683"/>
        <end position="709"/>
    </location>
</feature>
<gene>
    <name evidence="4" type="primary">AVL9</name>
    <name evidence="4" type="ORF">ATNIH1004_000714</name>
</gene>
<dbReference type="GeneID" id="54323416"/>
<dbReference type="Pfam" id="PF09794">
    <property type="entry name" value="Avl9"/>
    <property type="match status" value="1"/>
</dbReference>
<sequence length="806" mass="90100">MSRIPTSQEPIVMVIDFHHARGPEIELCIGQDGTDPAAENDWSLLPFMALSDGAHMSTEEFSYFTLRRKETATEPATSLFGISCSRQFDSSLLIYRPSDVTRSTVQKAVVVVTDSPQSLGQLREKLSIVTSAWFAQRDFSDIDILKKFRENLVINVQSEGSKDQNLGRAEKYVISVEHITYLFEGLSLREMIHEFKYQTLVLFKALLLQPKMLFFGSRCERLCMIQFSLISLIPSLMNHLEDCADPASDRYAQTVEKPTSLKTSDRNSLLAYMGLPLQIFGKGSMFGPYTPLQQLDLLADCGTKSYVVGSTNSLLLQQKDRYSDVLINLDEGTISIPNPSLRSALTLSVADRRWIDLLTQIINDTWDEAHPQQPKTHGYMGSEEFIRLQFEEYLLALLSCMKYHEDLNSFNAGEPGRKTRAQLEAFNIEGDPALEFNSEFLKQWQNTSNYALFKNLTSDALLFSIVEPRHPCAGGLTIDDIQRRLTQQVTDLHLDEKVREGREALNRHIGAGQKKVSAAFNSFWADVESMREAQRKKNEEKVSQSERSSMDKGSPPPFSRSDSASVASSGGSSWFAARKAPTVDVAQAQASVSAVGQRAGAYLSSWTTWASEKRKEWQEKKPSPSSSCSPASITSPSTTLAGTTETGDTERGRRDSIQVRRSEDSTSLSRSGSRRKRWSNILLRRESGEFGASQKRDDRGSDNTEHETAYSRSPLSREASILGDNDPEPADLPFTESTAHSKTGYGDTRETHSFEKEPKPTSDDEREDITTRTPAKDSGKTDELPPPKPQYDINEPTPETSSLSNK</sequence>
<dbReference type="VEuPathDB" id="FungiDB:EYZ11_011770"/>
<dbReference type="Proteomes" id="UP000324241">
    <property type="component" value="Unassembled WGS sequence"/>
</dbReference>
<dbReference type="RefSeq" id="XP_033431179.1">
    <property type="nucleotide sequence ID" value="XM_033565422.1"/>
</dbReference>
<feature type="domain" description="UDENN" evidence="3">
    <location>
        <begin position="10"/>
        <end position="472"/>
    </location>
</feature>
<accession>A0A5M9MY83</accession>
<feature type="region of interest" description="Disordered" evidence="2">
    <location>
        <begin position="531"/>
        <end position="570"/>
    </location>
</feature>
<comment type="similarity">
    <text evidence="1">Belongs to the AVL9 family.</text>
</comment>
<feature type="compositionally biased region" description="Low complexity" evidence="2">
    <location>
        <begin position="559"/>
        <end position="570"/>
    </location>
</feature>
<comment type="caution">
    <text evidence="4">The sequence shown here is derived from an EMBL/GenBank/DDBJ whole genome shotgun (WGS) entry which is preliminary data.</text>
</comment>
<dbReference type="GO" id="GO:0005737">
    <property type="term" value="C:cytoplasm"/>
    <property type="evidence" value="ECO:0007669"/>
    <property type="project" value="TreeGrafter"/>
</dbReference>
<feature type="compositionally biased region" description="Polar residues" evidence="2">
    <location>
        <begin position="797"/>
        <end position="806"/>
    </location>
</feature>
<name>A0A5M9MY83_9EURO</name>
<dbReference type="Gene3D" id="3.40.50.11500">
    <property type="match status" value="1"/>
</dbReference>
<proteinExistence type="inferred from homology"/>
<feature type="compositionally biased region" description="Basic and acidic residues" evidence="2">
    <location>
        <begin position="531"/>
        <end position="550"/>
    </location>
</feature>
<dbReference type="PANTHER" id="PTHR31017:SF1">
    <property type="entry name" value="LATE SECRETORY PATHWAY PROTEIN AVL9 HOMOLOG"/>
    <property type="match status" value="1"/>
</dbReference>
<feature type="compositionally biased region" description="Basic and acidic residues" evidence="2">
    <location>
        <begin position="648"/>
        <end position="664"/>
    </location>
</feature>
<dbReference type="PROSITE" id="PS50211">
    <property type="entry name" value="DENN"/>
    <property type="match status" value="1"/>
</dbReference>
<feature type="compositionally biased region" description="Basic and acidic residues" evidence="2">
    <location>
        <begin position="747"/>
        <end position="785"/>
    </location>
</feature>
<reference evidence="4 5" key="1">
    <citation type="submission" date="2019-08" db="EMBL/GenBank/DDBJ databases">
        <title>The genome sequence of a newly discovered highly antifungal drug resistant Aspergillus species, Aspergillus tanneri NIH 1004.</title>
        <authorList>
            <person name="Mounaud S."/>
            <person name="Singh I."/>
            <person name="Joardar V."/>
            <person name="Pakala S."/>
            <person name="Pakala S."/>
            <person name="Venepally P."/>
            <person name="Chung J.K."/>
            <person name="Losada L."/>
            <person name="Nierman W.C."/>
        </authorList>
    </citation>
    <scope>NUCLEOTIDE SEQUENCE [LARGE SCALE GENOMIC DNA]</scope>
    <source>
        <strain evidence="4 5">NIH1004</strain>
    </source>
</reference>
<dbReference type="OrthoDB" id="192887at2759"/>